<gene>
    <name evidence="2" type="ORF">CLV89_1175</name>
</gene>
<dbReference type="OrthoDB" id="5782056at2"/>
<proteinExistence type="predicted"/>
<dbReference type="AlphaFoldDB" id="A0A2T1A9A1"/>
<feature type="domain" description="Restriction endonuclease type IV Mrr" evidence="1">
    <location>
        <begin position="155"/>
        <end position="272"/>
    </location>
</feature>
<dbReference type="InterPro" id="IPR007560">
    <property type="entry name" value="Restrct_endonuc_IV_Mrr"/>
</dbReference>
<dbReference type="SUPFAM" id="SSF52980">
    <property type="entry name" value="Restriction endonuclease-like"/>
    <property type="match status" value="1"/>
</dbReference>
<accession>A0A2T1A9A1</accession>
<dbReference type="EMBL" id="PVUF01000017">
    <property type="protein sequence ID" value="PRZ45124.1"/>
    <property type="molecule type" value="Genomic_DNA"/>
</dbReference>
<dbReference type="Pfam" id="PF04471">
    <property type="entry name" value="Mrr_cat"/>
    <property type="match status" value="1"/>
</dbReference>
<reference evidence="2 3" key="1">
    <citation type="submission" date="2018-03" db="EMBL/GenBank/DDBJ databases">
        <title>Genomic Encyclopedia of Archaeal and Bacterial Type Strains, Phase II (KMG-II): from individual species to whole genera.</title>
        <authorList>
            <person name="Goeker M."/>
        </authorList>
    </citation>
    <scope>NUCLEOTIDE SEQUENCE [LARGE SCALE GENOMIC DNA]</scope>
    <source>
        <strain evidence="2 3">DSM 25328</strain>
    </source>
</reference>
<dbReference type="InterPro" id="IPR011335">
    <property type="entry name" value="Restrct_endonuc-II-like"/>
</dbReference>
<dbReference type="InterPro" id="IPR011856">
    <property type="entry name" value="tRNA_endonuc-like_dom_sf"/>
</dbReference>
<comment type="caution">
    <text evidence="2">The sequence shown here is derived from an EMBL/GenBank/DDBJ whole genome shotgun (WGS) entry which is preliminary data.</text>
</comment>
<dbReference type="GO" id="GO:0015666">
    <property type="term" value="F:restriction endodeoxyribonuclease activity"/>
    <property type="evidence" value="ECO:0007669"/>
    <property type="project" value="TreeGrafter"/>
</dbReference>
<keyword evidence="2" id="KW-0540">Nuclease</keyword>
<name>A0A2T1A9A1_TRISK</name>
<dbReference type="PANTHER" id="PTHR30015:SF7">
    <property type="entry name" value="TYPE IV METHYL-DIRECTED RESTRICTION ENZYME ECOKMRR"/>
    <property type="match status" value="1"/>
</dbReference>
<keyword evidence="2" id="KW-0378">Hydrolase</keyword>
<evidence type="ECO:0000313" key="2">
    <source>
        <dbReference type="EMBL" id="PRZ45124.1"/>
    </source>
</evidence>
<evidence type="ECO:0000259" key="1">
    <source>
        <dbReference type="Pfam" id="PF04471"/>
    </source>
</evidence>
<dbReference type="GO" id="GO:0009307">
    <property type="term" value="P:DNA restriction-modification system"/>
    <property type="evidence" value="ECO:0007669"/>
    <property type="project" value="InterPro"/>
</dbReference>
<organism evidence="2 3">
    <name type="scientific">Tritonibacter scottomollicae</name>
    <name type="common">Epibacterium scottomollicae</name>
    <dbReference type="NCBI Taxonomy" id="483013"/>
    <lineage>
        <taxon>Bacteria</taxon>
        <taxon>Pseudomonadati</taxon>
        <taxon>Pseudomonadota</taxon>
        <taxon>Alphaproteobacteria</taxon>
        <taxon>Rhodobacterales</taxon>
        <taxon>Paracoccaceae</taxon>
        <taxon>Tritonibacter</taxon>
    </lineage>
</organism>
<dbReference type="GO" id="GO:0003677">
    <property type="term" value="F:DNA binding"/>
    <property type="evidence" value="ECO:0007669"/>
    <property type="project" value="InterPro"/>
</dbReference>
<keyword evidence="2" id="KW-0255">Endonuclease</keyword>
<dbReference type="Gene3D" id="3.40.1350.10">
    <property type="match status" value="1"/>
</dbReference>
<dbReference type="InterPro" id="IPR052906">
    <property type="entry name" value="Type_IV_Methyl-Rstrct_Enzyme"/>
</dbReference>
<protein>
    <submittedName>
        <fullName evidence="2">Restriction endonuclease</fullName>
    </submittedName>
</protein>
<dbReference type="PANTHER" id="PTHR30015">
    <property type="entry name" value="MRR RESTRICTION SYSTEM PROTEIN"/>
    <property type="match status" value="1"/>
</dbReference>
<evidence type="ECO:0000313" key="3">
    <source>
        <dbReference type="Proteomes" id="UP000237718"/>
    </source>
</evidence>
<sequence length="404" mass="45367">MSDELPDPSTAAQTPSDAELDVLVSDLQRSIQEWATRHELWFDCGFQSYAERVGGEPGAPPVVTVLHFDGDLGRALDGDFHGLDIEFFELLERQGFWYERNDSASVHIYPEDDSPFFQPFLDRENWQWVCGLVQPDVAEVYEELYSYFARRPEDLHRLTWREFETLLFRIFQAQGFTCELGPGSNDGGIDVRVLQRDPLGDILTLVQAKRYAPRNKIDLAAVAALHGVADVEAAQKSMFVTTSDYLPSARKFAGRTRIPMTLSTSTDVREWCQDASAGIIRDKSKLVTPQAVSSLLQSLTFKDPRIVHARTGYSVLTNQFAIILKETKHAALLMAIPARTIADDGYGQRGSEVPEIGPECLDRLTADTVFRAKRSILSGEASYWDGRNLYLAWDGAPALFDLYD</sequence>
<dbReference type="RefSeq" id="WP_106165173.1">
    <property type="nucleotide sequence ID" value="NZ_PVUF01000017.1"/>
</dbReference>
<dbReference type="Proteomes" id="UP000237718">
    <property type="component" value="Unassembled WGS sequence"/>
</dbReference>